<reference evidence="5" key="1">
    <citation type="submission" date="2013-08" db="EMBL/GenBank/DDBJ databases">
        <authorList>
            <person name="Mendez C."/>
            <person name="Richter M."/>
            <person name="Ferrer M."/>
            <person name="Sanchez J."/>
        </authorList>
    </citation>
    <scope>NUCLEOTIDE SEQUENCE</scope>
</reference>
<protein>
    <submittedName>
        <fullName evidence="5">Threonine synthase</fullName>
    </submittedName>
</protein>
<dbReference type="EMBL" id="AUZZ01006885">
    <property type="protein sequence ID" value="EQD44635.1"/>
    <property type="molecule type" value="Genomic_DNA"/>
</dbReference>
<feature type="non-terminal residue" evidence="5">
    <location>
        <position position="1"/>
    </location>
</feature>
<dbReference type="PANTHER" id="PTHR48078">
    <property type="entry name" value="THREONINE DEHYDRATASE, MITOCHONDRIAL-RELATED"/>
    <property type="match status" value="1"/>
</dbReference>
<keyword evidence="3" id="KW-0456">Lyase</keyword>
<dbReference type="GO" id="GO:0009097">
    <property type="term" value="P:isoleucine biosynthetic process"/>
    <property type="evidence" value="ECO:0007669"/>
    <property type="project" value="TreeGrafter"/>
</dbReference>
<comment type="cofactor">
    <cofactor evidence="1">
        <name>pyridoxal 5'-phosphate</name>
        <dbReference type="ChEBI" id="CHEBI:597326"/>
    </cofactor>
</comment>
<dbReference type="Gene3D" id="3.40.50.1100">
    <property type="match status" value="1"/>
</dbReference>
<dbReference type="PANTHER" id="PTHR48078:SF6">
    <property type="entry name" value="L-THREONINE DEHYDRATASE CATABOLIC TDCB"/>
    <property type="match status" value="1"/>
</dbReference>
<dbReference type="InterPro" id="IPR001926">
    <property type="entry name" value="TrpB-like_PALP"/>
</dbReference>
<dbReference type="InterPro" id="IPR036052">
    <property type="entry name" value="TrpB-like_PALP_sf"/>
</dbReference>
<name>T1ARG2_9ZZZZ</name>
<dbReference type="AlphaFoldDB" id="T1ARG2"/>
<keyword evidence="2" id="KW-0663">Pyridoxal phosphate</keyword>
<dbReference type="GO" id="GO:0006565">
    <property type="term" value="P:L-serine catabolic process"/>
    <property type="evidence" value="ECO:0007669"/>
    <property type="project" value="TreeGrafter"/>
</dbReference>
<accession>T1ARG2</accession>
<dbReference type="GO" id="GO:0006567">
    <property type="term" value="P:L-threonine catabolic process"/>
    <property type="evidence" value="ECO:0007669"/>
    <property type="project" value="TreeGrafter"/>
</dbReference>
<evidence type="ECO:0000259" key="4">
    <source>
        <dbReference type="Pfam" id="PF00291"/>
    </source>
</evidence>
<dbReference type="SUPFAM" id="SSF53686">
    <property type="entry name" value="Tryptophan synthase beta subunit-like PLP-dependent enzymes"/>
    <property type="match status" value="1"/>
</dbReference>
<organism evidence="5">
    <name type="scientific">mine drainage metagenome</name>
    <dbReference type="NCBI Taxonomy" id="410659"/>
    <lineage>
        <taxon>unclassified sequences</taxon>
        <taxon>metagenomes</taxon>
        <taxon>ecological metagenomes</taxon>
    </lineage>
</organism>
<dbReference type="GO" id="GO:0004794">
    <property type="term" value="F:threonine deaminase activity"/>
    <property type="evidence" value="ECO:0007669"/>
    <property type="project" value="TreeGrafter"/>
</dbReference>
<proteinExistence type="predicted"/>
<comment type="caution">
    <text evidence="5">The sequence shown here is derived from an EMBL/GenBank/DDBJ whole genome shotgun (WGS) entry which is preliminary data.</text>
</comment>
<evidence type="ECO:0000256" key="2">
    <source>
        <dbReference type="ARBA" id="ARBA00022898"/>
    </source>
</evidence>
<evidence type="ECO:0000256" key="3">
    <source>
        <dbReference type="ARBA" id="ARBA00023239"/>
    </source>
</evidence>
<dbReference type="InterPro" id="IPR050147">
    <property type="entry name" value="Ser/Thr_Dehydratase"/>
</dbReference>
<dbReference type="GO" id="GO:0003941">
    <property type="term" value="F:L-serine ammonia-lyase activity"/>
    <property type="evidence" value="ECO:0007669"/>
    <property type="project" value="TreeGrafter"/>
</dbReference>
<evidence type="ECO:0000256" key="1">
    <source>
        <dbReference type="ARBA" id="ARBA00001933"/>
    </source>
</evidence>
<feature type="domain" description="Tryptophan synthase beta chain-like PALP" evidence="4">
    <location>
        <begin position="1"/>
        <end position="165"/>
    </location>
</feature>
<gene>
    <name evidence="5" type="ORF">B2A_09540</name>
</gene>
<evidence type="ECO:0000313" key="5">
    <source>
        <dbReference type="EMBL" id="EQD44635.1"/>
    </source>
</evidence>
<dbReference type="Pfam" id="PF00291">
    <property type="entry name" value="PALP"/>
    <property type="match status" value="1"/>
</dbReference>
<reference evidence="5" key="2">
    <citation type="journal article" date="2014" name="ISME J.">
        <title>Microbial stratification in low pH oxic and suboxic macroscopic growths along an acid mine drainage.</title>
        <authorList>
            <person name="Mendez-Garcia C."/>
            <person name="Mesa V."/>
            <person name="Sprenger R.R."/>
            <person name="Richter M."/>
            <person name="Diez M.S."/>
            <person name="Solano J."/>
            <person name="Bargiela R."/>
            <person name="Golyshina O.V."/>
            <person name="Manteca A."/>
            <person name="Ramos J.L."/>
            <person name="Gallego J.R."/>
            <person name="Llorente I."/>
            <person name="Martins Dos Santos V.A."/>
            <person name="Jensen O.N."/>
            <person name="Pelaez A.I."/>
            <person name="Sanchez J."/>
            <person name="Ferrer M."/>
        </authorList>
    </citation>
    <scope>NUCLEOTIDE SEQUENCE</scope>
</reference>
<sequence length="173" mass="18558">KTMGLELFDQFRHDPLPSTILYPTGGGTGLVGLWSAFEELRSLGWLSGPLPRLIAVQPARCAPIVEALKSGAEEVTAWPQPETVAPGLLVPSPFSSRAILQALRASGGEGITVTDDEILRAQSDLRRQQGVSVCPEGAATWAAVPRLLERGRLRPDETVLLYNTGSGLLYGRD</sequence>